<dbReference type="Proteomes" id="UP000790377">
    <property type="component" value="Unassembled WGS sequence"/>
</dbReference>
<gene>
    <name evidence="1" type="ORF">BJ138DRAFT_345767</name>
</gene>
<comment type="caution">
    <text evidence="1">The sequence shown here is derived from an EMBL/GenBank/DDBJ whole genome shotgun (WGS) entry which is preliminary data.</text>
</comment>
<evidence type="ECO:0000313" key="1">
    <source>
        <dbReference type="EMBL" id="KAH7914584.1"/>
    </source>
</evidence>
<dbReference type="EMBL" id="MU267611">
    <property type="protein sequence ID" value="KAH7914584.1"/>
    <property type="molecule type" value="Genomic_DNA"/>
</dbReference>
<sequence length="447" mass="50162">MQELSVECPIHLGDVPLKEIKVYKCGHGFCATCIIDFFDACRRAKPCPVCRQSIKSTDAVSLYLNPPRGSTQRPKLSLSSQVDIDLISLDDVQEDKTGVSMNEFKEKARKLATEVRHLGSRLKAAQQQVDSSNEENEILRGDNEDAQAEIKKLSERSDAQTRDYAKLKHRCSVLERDLALSKTKFGELEPSHKALVATNKQLTAQTKEDKQRISNFQDWSDGYKKEIARYKAKVKGLVQKNKQLALVLAPHRHQQNPEESLIVTDRNTDHFEYDHKSLNQIIDNDQESSASVSDDELILAPHKPVRGRLLIKNRSHNSTDVENDDEDRPQPSDRPLARFPTDWNLNVEGNAAQASLEPTHSKKRRRADGVVIGASSAARKIIKVDLSGSVKRKNTATDETRSVQRTAVSSHKQRSWLKAAPPIALDRNGRVKGIVALGSRERMNKSS</sequence>
<name>A0ACB8ANT2_9AGAM</name>
<reference evidence="1" key="1">
    <citation type="journal article" date="2021" name="New Phytol.">
        <title>Evolutionary innovations through gain and loss of genes in the ectomycorrhizal Boletales.</title>
        <authorList>
            <person name="Wu G."/>
            <person name="Miyauchi S."/>
            <person name="Morin E."/>
            <person name="Kuo A."/>
            <person name="Drula E."/>
            <person name="Varga T."/>
            <person name="Kohler A."/>
            <person name="Feng B."/>
            <person name="Cao Y."/>
            <person name="Lipzen A."/>
            <person name="Daum C."/>
            <person name="Hundley H."/>
            <person name="Pangilinan J."/>
            <person name="Johnson J."/>
            <person name="Barry K."/>
            <person name="LaButti K."/>
            <person name="Ng V."/>
            <person name="Ahrendt S."/>
            <person name="Min B."/>
            <person name="Choi I.G."/>
            <person name="Park H."/>
            <person name="Plett J.M."/>
            <person name="Magnuson J."/>
            <person name="Spatafora J.W."/>
            <person name="Nagy L.G."/>
            <person name="Henrissat B."/>
            <person name="Grigoriev I.V."/>
            <person name="Yang Z.L."/>
            <person name="Xu J."/>
            <person name="Martin F.M."/>
        </authorList>
    </citation>
    <scope>NUCLEOTIDE SEQUENCE</scope>
    <source>
        <strain evidence="1">ATCC 28755</strain>
    </source>
</reference>
<accession>A0ACB8ANT2</accession>
<evidence type="ECO:0000313" key="2">
    <source>
        <dbReference type="Proteomes" id="UP000790377"/>
    </source>
</evidence>
<organism evidence="1 2">
    <name type="scientific">Hygrophoropsis aurantiaca</name>
    <dbReference type="NCBI Taxonomy" id="72124"/>
    <lineage>
        <taxon>Eukaryota</taxon>
        <taxon>Fungi</taxon>
        <taxon>Dikarya</taxon>
        <taxon>Basidiomycota</taxon>
        <taxon>Agaricomycotina</taxon>
        <taxon>Agaricomycetes</taxon>
        <taxon>Agaricomycetidae</taxon>
        <taxon>Boletales</taxon>
        <taxon>Coniophorineae</taxon>
        <taxon>Hygrophoropsidaceae</taxon>
        <taxon>Hygrophoropsis</taxon>
    </lineage>
</organism>
<protein>
    <submittedName>
        <fullName evidence="1">Uncharacterized protein</fullName>
    </submittedName>
</protein>
<proteinExistence type="predicted"/>
<keyword evidence="2" id="KW-1185">Reference proteome</keyword>